<reference evidence="2 3" key="2">
    <citation type="submission" date="2018-01" db="EMBL/GenBank/DDBJ databases">
        <authorList>
            <person name="Gaut B.S."/>
            <person name="Morton B.R."/>
            <person name="Clegg M.T."/>
            <person name="Duvall M.R."/>
        </authorList>
    </citation>
    <scope>NUCLEOTIDE SEQUENCE [LARGE SCALE GENOMIC DNA]</scope>
    <source>
        <strain evidence="2">Cupriavidus taiwanensis STM 8555</strain>
        <plasmid evidence="2">I</plasmid>
    </source>
</reference>
<geneLocation type="plasmid" evidence="2">
    <name>I</name>
</geneLocation>
<reference evidence="1" key="1">
    <citation type="submission" date="2018-01" db="EMBL/GenBank/DDBJ databases">
        <authorList>
            <person name="Clerissi C."/>
        </authorList>
    </citation>
    <scope>NUCLEOTIDE SEQUENCE</scope>
    <source>
        <strain evidence="1">Cupriavidus taiwanensis STM 8556</strain>
    </source>
</reference>
<gene>
    <name evidence="2" type="ORF">CBM2612_P0371</name>
    <name evidence="1" type="ORF">CBM2613_U40008</name>
</gene>
<proteinExistence type="predicted"/>
<protein>
    <submittedName>
        <fullName evidence="1">Uncharacterized protein</fullName>
    </submittedName>
</protein>
<dbReference type="EMBL" id="OFTH01000055">
    <property type="protein sequence ID" value="SOZ75392.1"/>
    <property type="molecule type" value="Genomic_DNA"/>
</dbReference>
<evidence type="ECO:0000313" key="1">
    <source>
        <dbReference type="EMBL" id="SOZ75392.1"/>
    </source>
</evidence>
<evidence type="ECO:0000313" key="3">
    <source>
        <dbReference type="Proteomes" id="UP000256952"/>
    </source>
</evidence>
<organism evidence="1 3">
    <name type="scientific">Cupriavidus taiwanensis</name>
    <dbReference type="NCBI Taxonomy" id="164546"/>
    <lineage>
        <taxon>Bacteria</taxon>
        <taxon>Pseudomonadati</taxon>
        <taxon>Pseudomonadota</taxon>
        <taxon>Betaproteobacteria</taxon>
        <taxon>Burkholderiales</taxon>
        <taxon>Burkholderiaceae</taxon>
        <taxon>Cupriavidus</taxon>
    </lineage>
</organism>
<dbReference type="AlphaFoldDB" id="A0A375EHP7"/>
<name>A0A375EHP7_9BURK</name>
<evidence type="ECO:0000313" key="2">
    <source>
        <dbReference type="EMBL" id="SPD49026.1"/>
    </source>
</evidence>
<accession>A0A375EHP7</accession>
<sequence length="148" mass="16621">MRRAFHGTAVEVNTSIDVHALEHPQALSTTLDIMRGMSRGTVGGSTDPLDGQNLRYRRGRRCGTSRISALCPSSLRDPIRTFVGLGSQWQETVERTASQLLFDSTSTEVDGRPCRVTRPLRAKSRRLTPRRLPQNVEHGFPRKYFGIE</sequence>
<dbReference type="Proteomes" id="UP000256952">
    <property type="component" value="Unassembled WGS sequence"/>
</dbReference>
<dbReference type="EMBL" id="LT984809">
    <property type="protein sequence ID" value="SPD49026.1"/>
    <property type="molecule type" value="Genomic_DNA"/>
</dbReference>
<keyword evidence="2" id="KW-0614">Plasmid</keyword>